<feature type="compositionally biased region" description="Low complexity" evidence="1">
    <location>
        <begin position="30"/>
        <end position="49"/>
    </location>
</feature>
<feature type="region of interest" description="Disordered" evidence="1">
    <location>
        <begin position="1"/>
        <end position="89"/>
    </location>
</feature>
<dbReference type="RefSeq" id="WP_073884315.1">
    <property type="nucleotide sequence ID" value="NZ_FAUH01000013.1"/>
</dbReference>
<feature type="transmembrane region" description="Helical" evidence="2">
    <location>
        <begin position="96"/>
        <end position="121"/>
    </location>
</feature>
<evidence type="ECO:0000313" key="4">
    <source>
        <dbReference type="Proteomes" id="UP000182498"/>
    </source>
</evidence>
<feature type="compositionally biased region" description="Basic and acidic residues" evidence="1">
    <location>
        <begin position="64"/>
        <end position="74"/>
    </location>
</feature>
<evidence type="ECO:0000256" key="1">
    <source>
        <dbReference type="SAM" id="MobiDB-lite"/>
    </source>
</evidence>
<dbReference type="AlphaFoldDB" id="A0A0X2NP37"/>
<feature type="compositionally biased region" description="Polar residues" evidence="1">
    <location>
        <begin position="17"/>
        <end position="29"/>
    </location>
</feature>
<accession>A0A0X2NP37</accession>
<keyword evidence="2" id="KW-0812">Transmembrane</keyword>
<keyword evidence="2" id="KW-1133">Transmembrane helix</keyword>
<sequence length="179" mass="18805">MGTRPSAADFLAATRYPVTSTATAPGPQSTTAPAVTAAAPPADPVAEAASTTGEPAAVGATGEPRYRTPIDHRSYRTRSPTPVQGASPPETGRLRLIAAGVDLVIILVLIAVLSRLFTVVVDRDVFSFTMHQLLVWVGATVITWLVCTVAWTFLRVTTPGQQIVSAASGTNRPVRVTDR</sequence>
<keyword evidence="4" id="KW-1185">Reference proteome</keyword>
<keyword evidence="2" id="KW-0472">Membrane</keyword>
<dbReference type="Proteomes" id="UP000182498">
    <property type="component" value="Unassembled WGS sequence"/>
</dbReference>
<gene>
    <name evidence="3" type="ORF">CVAR292_01956</name>
</gene>
<dbReference type="EMBL" id="FAUH01000013">
    <property type="protein sequence ID" value="CUU66609.1"/>
    <property type="molecule type" value="Genomic_DNA"/>
</dbReference>
<evidence type="ECO:0000256" key="2">
    <source>
        <dbReference type="SAM" id="Phobius"/>
    </source>
</evidence>
<protein>
    <submittedName>
        <fullName evidence="3">RDD family</fullName>
    </submittedName>
</protein>
<evidence type="ECO:0000313" key="3">
    <source>
        <dbReference type="EMBL" id="CUU66609.1"/>
    </source>
</evidence>
<proteinExistence type="predicted"/>
<organism evidence="3 4">
    <name type="scientific">Corynebacterium variabile</name>
    <dbReference type="NCBI Taxonomy" id="1727"/>
    <lineage>
        <taxon>Bacteria</taxon>
        <taxon>Bacillati</taxon>
        <taxon>Actinomycetota</taxon>
        <taxon>Actinomycetes</taxon>
        <taxon>Mycobacteriales</taxon>
        <taxon>Corynebacteriaceae</taxon>
        <taxon>Corynebacterium</taxon>
    </lineage>
</organism>
<reference evidence="4" key="1">
    <citation type="submission" date="2015-11" db="EMBL/GenBank/DDBJ databases">
        <authorList>
            <person name="Dugat-Bony E."/>
        </authorList>
    </citation>
    <scope>NUCLEOTIDE SEQUENCE [LARGE SCALE GENOMIC DNA]</scope>
    <source>
        <strain evidence="4">Mu292</strain>
    </source>
</reference>
<feature type="transmembrane region" description="Helical" evidence="2">
    <location>
        <begin position="133"/>
        <end position="154"/>
    </location>
</feature>
<name>A0A0X2NP37_9CORY</name>